<evidence type="ECO:0000313" key="1">
    <source>
        <dbReference type="EMBL" id="UXP30625.1"/>
    </source>
</evidence>
<evidence type="ECO:0000313" key="2">
    <source>
        <dbReference type="Proteomes" id="UP001065174"/>
    </source>
</evidence>
<keyword evidence="2" id="KW-1185">Reference proteome</keyword>
<protein>
    <submittedName>
        <fullName evidence="1">Uncharacterized protein</fullName>
    </submittedName>
</protein>
<organism evidence="1 2">
    <name type="scientific">Reichenbachiella agarivorans</name>
    <dbReference type="NCBI Taxonomy" id="2979464"/>
    <lineage>
        <taxon>Bacteria</taxon>
        <taxon>Pseudomonadati</taxon>
        <taxon>Bacteroidota</taxon>
        <taxon>Cytophagia</taxon>
        <taxon>Cytophagales</taxon>
        <taxon>Reichenbachiellaceae</taxon>
        <taxon>Reichenbachiella</taxon>
    </lineage>
</organism>
<dbReference type="EMBL" id="CP106679">
    <property type="protein sequence ID" value="UXP30625.1"/>
    <property type="molecule type" value="Genomic_DNA"/>
</dbReference>
<reference evidence="1" key="1">
    <citation type="submission" date="2022-09" db="EMBL/GenBank/DDBJ databases">
        <title>Comparative genomics and taxonomic characterization of three novel marine species of genus Reichenbachiella exhibiting antioxidant and polysaccharide degradation activities.</title>
        <authorList>
            <person name="Muhammad N."/>
            <person name="Lee Y.-J."/>
            <person name="Ko J."/>
            <person name="Kim S.-G."/>
        </authorList>
    </citation>
    <scope>NUCLEOTIDE SEQUENCE</scope>
    <source>
        <strain evidence="1">BKB1-1</strain>
    </source>
</reference>
<dbReference type="Proteomes" id="UP001065174">
    <property type="component" value="Chromosome"/>
</dbReference>
<dbReference type="RefSeq" id="WP_262308072.1">
    <property type="nucleotide sequence ID" value="NZ_CP106679.1"/>
</dbReference>
<accession>A0ABY6CKL6</accession>
<gene>
    <name evidence="1" type="ORF">N6H18_09685</name>
</gene>
<proteinExistence type="predicted"/>
<name>A0ABY6CKL6_9BACT</name>
<sequence>MKNLYLTTSMGLFILLVLTYRVSAQSVGIGVNQPNPNAVLELVSPTNNQGLMIPKVSTAQRNANSFVSKLSNKENGLMVFDSDENAFYYWQNGSWQSIASNVILTAGDGIQINGNLITNIGDLDQTNELQQISLTGTVLTLSDGGSVDLNSINTDNQLTEQQIAAFGFVKLNDLSISDNQNISLTGMSLTIERGNTIDLSSLDTNTQLTDSDIAAMGYLKTASDDQTAGEVGVMPSGDLTSTDVQSALEELQGEITTAASASLPDGAVTTVKISNGAVTNAKITGMDFAKLTNVPAGLADGDDNTQLTESEVDGYVSNNGYLTTETDPSVPASIKDGIDWSELSGIPADIADGDANTQLTDSDIAAMGYLKTASDDQTAGEVGVLPSGDLTSTDVQSALEELQGEITTAASASLPDGAVTTVKISNGAVTNAKITGMDFAKLTNVPAGLADGDDNTQLTESEVDGYVSNNGYLTTETDPSVPASIKDGIDWSELSGIPADIADGDANTQLTDSDIAAMGYLKTASDDQTAGEVGVLPSGDLTSTDVQSALEELQGEITTAASASLPDGAVTTVKISNGAVTNAKITGMDFAKLTNVPAGLADGDDNTQLTESEVDGYVSNNGYLTTETDPSVPASIKDGIDWSELSGIPADIADGDANTQLTDSDIAAMGYLKTASDDQTAGEVGVLPSGDLTSTDVQSALEELQGEITTAASASLPDGAVTTVKISNGAVTNAKITGMDFAKLTNVPAGLADGDDNTQLTESEVDGYVSNNGYLTTETDPSVPASIKDGIDWSELSGIPADIADGDDNTQLTDSDIAAMGYLKTASDDQTAGEVGVMPSGDLTSTDVQSALEELQGEITTAASASLPDGAVTTVKISNGAVTNAKITGMDFAKLTNVPAGLADGDDNTQLTESEVDGYVSNNGYLTTETDPSVPASIKDGIDWSELSGIPTDIADGDDNTQLSMVEIAALGFITSPNDADASSSNELITSAVMSGNVLRITEAATTTNVDLSQFAELPSQSSQGGKYLTTNGVSASWATVPSSLWNLAGSSINYTAGNVSIGTALGSSRLNVQTSTANSTTPQISISDGNGTGDASINFLQTSGGSYAIGLDASDADKFKISASGIVGTNDVLTALSTGQVGIGVTASTDTQLEVLTSNAYGIQLNNNANAGTVNGLRTNITGGTSGTVYGVYSDITALGSGQRHAFYGYTRTEASNSNLSYGMRLNVDADGNGAAYGAYISMLGSGTGNNFGLFINNGSAGINEYGIYTTGEGRNFFSGDLGIGTTTPSEKLDVIGNVEITGTIVTPVRASVYNINTTNYTLTVPVGARIIKVQNTANNGTPVRIAGITPGIDGQELIIVNVDPDAQTINGRVDFLTSYDFDTNKLYLDTNSGNVLIGPDTSMLKLIYIDALSAWVQESFSSNSKAVIF</sequence>